<evidence type="ECO:0000313" key="2">
    <source>
        <dbReference type="Proteomes" id="UP000789405"/>
    </source>
</evidence>
<dbReference type="EMBL" id="CAJVPY010002103">
    <property type="protein sequence ID" value="CAG8548562.1"/>
    <property type="molecule type" value="Genomic_DNA"/>
</dbReference>
<keyword evidence="2" id="KW-1185">Reference proteome</keyword>
<reference evidence="1" key="1">
    <citation type="submission" date="2021-06" db="EMBL/GenBank/DDBJ databases">
        <authorList>
            <person name="Kallberg Y."/>
            <person name="Tangrot J."/>
            <person name="Rosling A."/>
        </authorList>
    </citation>
    <scope>NUCLEOTIDE SEQUENCE</scope>
    <source>
        <strain evidence="1">MA453B</strain>
    </source>
</reference>
<gene>
    <name evidence="1" type="ORF">DERYTH_LOCUS5154</name>
</gene>
<protein>
    <submittedName>
        <fullName evidence="1">17697_t:CDS:1</fullName>
    </submittedName>
</protein>
<organism evidence="1 2">
    <name type="scientific">Dentiscutata erythropus</name>
    <dbReference type="NCBI Taxonomy" id="1348616"/>
    <lineage>
        <taxon>Eukaryota</taxon>
        <taxon>Fungi</taxon>
        <taxon>Fungi incertae sedis</taxon>
        <taxon>Mucoromycota</taxon>
        <taxon>Glomeromycotina</taxon>
        <taxon>Glomeromycetes</taxon>
        <taxon>Diversisporales</taxon>
        <taxon>Gigasporaceae</taxon>
        <taxon>Dentiscutata</taxon>
    </lineage>
</organism>
<sequence length="81" mass="9368">MSKKKNLAPIHNTNTKVIYYHDIRNLENNRNISIIDQDVRNLENNKNISSQENTSTLVKNVSKKRNSVLKQTCNTNTKVIN</sequence>
<dbReference type="AlphaFoldDB" id="A0A9N9B1T4"/>
<evidence type="ECO:0000313" key="1">
    <source>
        <dbReference type="EMBL" id="CAG8548562.1"/>
    </source>
</evidence>
<proteinExistence type="predicted"/>
<accession>A0A9N9B1T4</accession>
<comment type="caution">
    <text evidence="1">The sequence shown here is derived from an EMBL/GenBank/DDBJ whole genome shotgun (WGS) entry which is preliminary data.</text>
</comment>
<name>A0A9N9B1T4_9GLOM</name>
<dbReference type="Proteomes" id="UP000789405">
    <property type="component" value="Unassembled WGS sequence"/>
</dbReference>